<gene>
    <name evidence="1" type="ORF">EP51_43010</name>
</gene>
<keyword evidence="1" id="KW-0614">Plasmid</keyword>
<dbReference type="AlphaFoldDB" id="A0A076EY89"/>
<geneLocation type="plasmid" evidence="1 2">
    <name>pPDG2</name>
</geneLocation>
<organism evidence="1 2">
    <name type="scientific">Rhodococcus opacus</name>
    <name type="common">Nocardia opaca</name>
    <dbReference type="NCBI Taxonomy" id="37919"/>
    <lineage>
        <taxon>Bacteria</taxon>
        <taxon>Bacillati</taxon>
        <taxon>Actinomycetota</taxon>
        <taxon>Actinomycetes</taxon>
        <taxon>Mycobacteriales</taxon>
        <taxon>Nocardiaceae</taxon>
        <taxon>Rhodococcus</taxon>
    </lineage>
</organism>
<reference evidence="1 2" key="1">
    <citation type="submission" date="2014-07" db="EMBL/GenBank/DDBJ databases">
        <title>Genome Sequence of Rhodococcus opacus Strain R7, a Biodegrader of Mono- and Polycyclic Aromatic Hydrocarbons.</title>
        <authorList>
            <person name="Di Gennaro P."/>
            <person name="Zampolli J."/>
            <person name="Presti I."/>
            <person name="Cappelletti M."/>
            <person name="D'Ursi P."/>
            <person name="Orro A."/>
            <person name="Mezzelani A."/>
            <person name="Milanesi L."/>
        </authorList>
    </citation>
    <scope>NUCLEOTIDE SEQUENCE [LARGE SCALE GENOMIC DNA]</scope>
    <source>
        <strain evidence="1 2">R7</strain>
        <plasmid evidence="1">pPDG2</plasmid>
    </source>
</reference>
<proteinExistence type="predicted"/>
<dbReference type="EMBL" id="CP008949">
    <property type="protein sequence ID" value="AII10910.1"/>
    <property type="molecule type" value="Genomic_DNA"/>
</dbReference>
<sequence length="108" mass="11381">MKALTTTSVRSFLSGHGDGAGAVDRVIAVEDRQWIGDGAAAQMLFHLELLAQHGTRVECGPEPRVQREGPIVLSSATGLGDASALAHRDLRQNAGPPVGGKILLDPYR</sequence>
<evidence type="ECO:0000313" key="2">
    <source>
        <dbReference type="Proteomes" id="UP000028488"/>
    </source>
</evidence>
<name>A0A076EY89_RHOOP</name>
<dbReference type="Proteomes" id="UP000028488">
    <property type="component" value="Plasmid pPDG2"/>
</dbReference>
<accession>A0A076EY89</accession>
<protein>
    <submittedName>
        <fullName evidence="1">Uncharacterized protein</fullName>
    </submittedName>
</protein>
<evidence type="ECO:0000313" key="1">
    <source>
        <dbReference type="EMBL" id="AII10910.1"/>
    </source>
</evidence>